<evidence type="ECO:0000313" key="2">
    <source>
        <dbReference type="Proteomes" id="UP000218160"/>
    </source>
</evidence>
<proteinExistence type="predicted"/>
<evidence type="ECO:0000313" key="1">
    <source>
        <dbReference type="EMBL" id="ATF10075.1"/>
    </source>
</evidence>
<keyword evidence="1" id="KW-0614">Plasmid</keyword>
<sequence length="79" mass="8994">MASIIDKIYTDISLSNEEKGLISSTKIPLYCYLAITAAYFPRGSDVSRLTNEYTKLITQDILLRSLMQLSKKLNNKVLY</sequence>
<dbReference type="Pfam" id="PF06122">
    <property type="entry name" value="TraH"/>
    <property type="match status" value="1"/>
</dbReference>
<keyword evidence="2" id="KW-1185">Reference proteome</keyword>
<dbReference type="EMBL" id="CP020661">
    <property type="protein sequence ID" value="ATF10075.1"/>
    <property type="molecule type" value="Genomic_DNA"/>
</dbReference>
<geneLocation type="plasmid" evidence="2">
    <name>pcc1</name>
</geneLocation>
<reference evidence="2" key="1">
    <citation type="submission" date="2017-04" db="EMBL/GenBank/DDBJ databases">
        <title>Genome evolution of the luminous symbionts of deep sea anglerfish.</title>
        <authorList>
            <person name="Hendry T.A."/>
        </authorList>
    </citation>
    <scope>NUCLEOTIDE SEQUENCE [LARGE SCALE GENOMIC DNA]</scope>
    <source>
        <plasmid evidence="2">pcc1</plasmid>
    </source>
</reference>
<protein>
    <submittedName>
        <fullName evidence="1">Uncharacterized protein</fullName>
    </submittedName>
</protein>
<gene>
    <name evidence="1" type="ORF">BTN50_1637</name>
</gene>
<accession>A0A291BAS8</accession>
<dbReference type="InterPro" id="IPR010927">
    <property type="entry name" value="T4SS_TraH"/>
</dbReference>
<organism evidence="1 2">
    <name type="scientific">Candidatus Enterovibrio altilux</name>
    <dbReference type="NCBI Taxonomy" id="1927128"/>
    <lineage>
        <taxon>Bacteria</taxon>
        <taxon>Pseudomonadati</taxon>
        <taxon>Pseudomonadota</taxon>
        <taxon>Gammaproteobacteria</taxon>
        <taxon>Vibrionales</taxon>
        <taxon>Vibrionaceae</taxon>
        <taxon>Enterovibrio</taxon>
    </lineage>
</organism>
<dbReference type="AlphaFoldDB" id="A0A291BAS8"/>
<dbReference type="Proteomes" id="UP000218160">
    <property type="component" value="Plasmid pCC1"/>
</dbReference>
<dbReference type="KEGG" id="elux:BTN50_1637"/>
<name>A0A291BAS8_9GAMM</name>